<organism evidence="2">
    <name type="scientific">Tuwongella immobilis</name>
    <dbReference type="NCBI Taxonomy" id="692036"/>
    <lineage>
        <taxon>Bacteria</taxon>
        <taxon>Pseudomonadati</taxon>
        <taxon>Planctomycetota</taxon>
        <taxon>Planctomycetia</taxon>
        <taxon>Gemmatales</taxon>
        <taxon>Gemmataceae</taxon>
        <taxon>Tuwongella</taxon>
    </lineage>
</organism>
<accession>A0A6C2YVL5</accession>
<reference evidence="2" key="1">
    <citation type="submission" date="2019-04" db="EMBL/GenBank/DDBJ databases">
        <authorList>
            <consortium name="Science for Life Laboratories"/>
        </authorList>
    </citation>
    <scope>NUCLEOTIDE SEQUENCE</scope>
    <source>
        <strain evidence="2">MBLW1</strain>
    </source>
</reference>
<dbReference type="GO" id="GO:0016787">
    <property type="term" value="F:hydrolase activity"/>
    <property type="evidence" value="ECO:0007669"/>
    <property type="project" value="UniProtKB-KW"/>
</dbReference>
<dbReference type="RefSeq" id="WP_162660551.1">
    <property type="nucleotide sequence ID" value="NZ_LR593887.1"/>
</dbReference>
<dbReference type="EMBL" id="LR586016">
    <property type="protein sequence ID" value="VIP05484.1"/>
    <property type="molecule type" value="Genomic_DNA"/>
</dbReference>
<dbReference type="EMBL" id="LR593887">
    <property type="protein sequence ID" value="VTS08324.1"/>
    <property type="molecule type" value="Genomic_DNA"/>
</dbReference>
<feature type="domain" description="Serine aminopeptidase S33" evidence="1">
    <location>
        <begin position="48"/>
        <end position="287"/>
    </location>
</feature>
<dbReference type="Pfam" id="PF12146">
    <property type="entry name" value="Hydrolase_4"/>
    <property type="match status" value="1"/>
</dbReference>
<dbReference type="InterPro" id="IPR022742">
    <property type="entry name" value="Hydrolase_4"/>
</dbReference>
<protein>
    <recommendedName>
        <fullName evidence="1">Serine aminopeptidase S33 domain-containing protein</fullName>
    </recommendedName>
</protein>
<gene>
    <name evidence="2" type="ORF">GMBLW1_37090</name>
</gene>
<dbReference type="AlphaFoldDB" id="A0A6C2YVL5"/>
<dbReference type="KEGG" id="tim:GMBLW1_37090"/>
<keyword evidence="2" id="KW-0378">Hydrolase</keyword>
<evidence type="ECO:0000313" key="2">
    <source>
        <dbReference type="EMBL" id="VIP05484.1"/>
    </source>
</evidence>
<evidence type="ECO:0000313" key="3">
    <source>
        <dbReference type="Proteomes" id="UP000464378"/>
    </source>
</evidence>
<evidence type="ECO:0000259" key="1">
    <source>
        <dbReference type="Pfam" id="PF12146"/>
    </source>
</evidence>
<dbReference type="InterPro" id="IPR029058">
    <property type="entry name" value="AB_hydrolase_fold"/>
</dbReference>
<sequence>MVKHTPVVRVRGEPRVPLAEPGEPLLDTFRASDGYRFYYRHYRPEGVPRGRVMVVHGIQSHGGWYVRSNSALAAAGFEVFMLDRRGSGLNTAYRGDAPSFRRLLDDLVEFARAVPTIAASKCSGDPRPALVTISWGAKLGLGLPYRQPDLISRLAWIGPGFFPQIQPPFSQRVQIARARWRNPTVMFPIPLSEPDLFTQTLHWQKFIANDPFSLRYATSRMLVNSAMLDIYIRRAWKHVRVPTLLQLAGADRIINNEQTRRKVQQALPNCTIHDYPGAHHTLEFEPEPLPHLSDLIHWLHTDEPTTSSAPKSVGKG</sequence>
<dbReference type="PANTHER" id="PTHR11614">
    <property type="entry name" value="PHOSPHOLIPASE-RELATED"/>
    <property type="match status" value="1"/>
</dbReference>
<dbReference type="Gene3D" id="3.40.50.1820">
    <property type="entry name" value="alpha/beta hydrolase"/>
    <property type="match status" value="1"/>
</dbReference>
<keyword evidence="3" id="KW-1185">Reference proteome</keyword>
<dbReference type="InterPro" id="IPR051044">
    <property type="entry name" value="MAG_DAG_Lipase"/>
</dbReference>
<dbReference type="InParanoid" id="A0A6C2YVL5"/>
<name>A0A6C2YVL5_9BACT</name>
<proteinExistence type="predicted"/>
<dbReference type="SUPFAM" id="SSF53474">
    <property type="entry name" value="alpha/beta-Hydrolases"/>
    <property type="match status" value="1"/>
</dbReference>
<dbReference type="Proteomes" id="UP000464378">
    <property type="component" value="Chromosome"/>
</dbReference>